<evidence type="ECO:0000313" key="1">
    <source>
        <dbReference type="EMBL" id="ASD50510.1"/>
    </source>
</evidence>
<dbReference type="KEGG" id="vg:40085914"/>
<organism evidence="1 2">
    <name type="scientific">Acidovorax phage ACP17</name>
    <dbReference type="NCBI Taxonomy" id="2010329"/>
    <lineage>
        <taxon>Viruses</taxon>
        <taxon>Duplodnaviria</taxon>
        <taxon>Heunggongvirae</taxon>
        <taxon>Uroviricota</taxon>
        <taxon>Caudoviricetes</taxon>
        <taxon>Busanvirus</taxon>
        <taxon>Busanvirus ACP17</taxon>
    </lineage>
</organism>
<sequence>MSRKTFEKGRLYLVIGGPLNPRFWNIGATVRSVKSLEDGLWLCRHAQEGKKLKGSDEMGFAPMRTSWLIEIAEGGSTAELLGAANGGPGGTGAKVEEAFA</sequence>
<protein>
    <submittedName>
        <fullName evidence="1">Uncharacterized protein</fullName>
    </submittedName>
</protein>
<dbReference type="RefSeq" id="YP_009609829.1">
    <property type="nucleotide sequence ID" value="NC_041997.1"/>
</dbReference>
<proteinExistence type="predicted"/>
<reference evidence="1 2" key="1">
    <citation type="submission" date="2017-08" db="EMBL/GenBank/DDBJ databases">
        <title>Characterization and complete genome sequence of novel bacteriophage infecting the causal agent of bacterial fruit blotch, Acidovorax citrulli.</title>
        <authorList>
            <person name="Midani A.R."/>
            <person name="Park S.-H."/>
            <person name="Choi T.-J."/>
        </authorList>
    </citation>
    <scope>NUCLEOTIDE SEQUENCE [LARGE SCALE GENOMIC DNA]</scope>
</reference>
<name>A0A218M376_9CAUD</name>
<dbReference type="GeneID" id="40085914"/>
<dbReference type="EMBL" id="KY979132">
    <property type="protein sequence ID" value="ASD50510.1"/>
    <property type="molecule type" value="Genomic_DNA"/>
</dbReference>
<dbReference type="Proteomes" id="UP000224101">
    <property type="component" value="Segment"/>
</dbReference>
<keyword evidence="2" id="KW-1185">Reference proteome</keyword>
<evidence type="ECO:0000313" key="2">
    <source>
        <dbReference type="Proteomes" id="UP000224101"/>
    </source>
</evidence>
<accession>A0A218M376</accession>